<feature type="transmembrane region" description="Helical" evidence="7">
    <location>
        <begin position="865"/>
        <end position="891"/>
    </location>
</feature>
<name>A0A3A4NSK6_ABYX5</name>
<dbReference type="PANTHER" id="PTHR43163:SF6">
    <property type="entry name" value="DIPEPTIDE TRANSPORT SYSTEM PERMEASE PROTEIN DPPB-RELATED"/>
    <property type="match status" value="1"/>
</dbReference>
<feature type="transmembrane region" description="Helical" evidence="7">
    <location>
        <begin position="599"/>
        <end position="617"/>
    </location>
</feature>
<dbReference type="Gene3D" id="3.10.105.10">
    <property type="entry name" value="Dipeptide-binding Protein, Domain 3"/>
    <property type="match status" value="1"/>
</dbReference>
<dbReference type="InterPro" id="IPR035906">
    <property type="entry name" value="MetI-like_sf"/>
</dbReference>
<keyword evidence="5 7" id="KW-1133">Transmembrane helix</keyword>
<comment type="similarity">
    <text evidence="7">Belongs to the binding-protein-dependent transport system permease family.</text>
</comment>
<evidence type="ECO:0000256" key="5">
    <source>
        <dbReference type="ARBA" id="ARBA00022989"/>
    </source>
</evidence>
<dbReference type="InterPro" id="IPR000515">
    <property type="entry name" value="MetI-like"/>
</dbReference>
<feature type="transmembrane region" description="Helical" evidence="7">
    <location>
        <begin position="565"/>
        <end position="587"/>
    </location>
</feature>
<dbReference type="PANTHER" id="PTHR43163">
    <property type="entry name" value="DIPEPTIDE TRANSPORT SYSTEM PERMEASE PROTEIN DPPB-RELATED"/>
    <property type="match status" value="1"/>
</dbReference>
<organism evidence="9 10">
    <name type="scientific">Abyssobacteria bacterium (strain SURF_5)</name>
    <dbReference type="NCBI Taxonomy" id="2093360"/>
    <lineage>
        <taxon>Bacteria</taxon>
        <taxon>Pseudomonadati</taxon>
        <taxon>Candidatus Hydrogenedentota</taxon>
        <taxon>Candidatus Abyssobacteria</taxon>
    </lineage>
</organism>
<accession>A0A3A4NSK6</accession>
<gene>
    <name evidence="9" type="ORF">C4520_06095</name>
</gene>
<evidence type="ECO:0000259" key="8">
    <source>
        <dbReference type="PROSITE" id="PS50928"/>
    </source>
</evidence>
<evidence type="ECO:0000256" key="2">
    <source>
        <dbReference type="ARBA" id="ARBA00022448"/>
    </source>
</evidence>
<dbReference type="EMBL" id="QZKU01000045">
    <property type="protein sequence ID" value="RJP23523.1"/>
    <property type="molecule type" value="Genomic_DNA"/>
</dbReference>
<keyword evidence="2 7" id="KW-0813">Transport</keyword>
<dbReference type="Pfam" id="PF00496">
    <property type="entry name" value="SBP_bac_5"/>
    <property type="match status" value="1"/>
</dbReference>
<comment type="caution">
    <text evidence="9">The sequence shown here is derived from an EMBL/GenBank/DDBJ whole genome shotgun (WGS) entry which is preliminary data.</text>
</comment>
<keyword evidence="4 7" id="KW-0812">Transmembrane</keyword>
<evidence type="ECO:0000313" key="10">
    <source>
        <dbReference type="Proteomes" id="UP000265882"/>
    </source>
</evidence>
<reference evidence="9 10" key="1">
    <citation type="journal article" date="2017" name="ISME J.">
        <title>Energy and carbon metabolisms in a deep terrestrial subsurface fluid microbial community.</title>
        <authorList>
            <person name="Momper L."/>
            <person name="Jungbluth S.P."/>
            <person name="Lee M.D."/>
            <person name="Amend J.P."/>
        </authorList>
    </citation>
    <scope>NUCLEOTIDE SEQUENCE [LARGE SCALE GENOMIC DNA]</scope>
    <source>
        <strain evidence="9">SURF_5</strain>
    </source>
</reference>
<sequence>MASGESSRSESAEHFFRVYRSLRALLRLSHMKKNCATAFLLLLFLVVFISASCSKEQDKNVRRLAMALPQDPTSLDPAMIVDVTGGSVAAKLYNGLVRFDERMSVAPDIASGWDISDAGTTYIFTLRRDIFFHNGRRLTAHDVKYSFERVLSPDSGSRRKWLFDPIRGARTFMEGDAGEVSGLQVVDDYTIRIELDRPLAVFLQFLAMPNAYVVPREEVERWGNDFSDHAAGTGPFILKEWRHDERLTLARNDAYYAEHARVDEMEYRVIPEDFTRVAEFEAGNLDILEIPAAEYARISADRARQKQMKVRGGLNTYYLGFNCQKPPMNDASFRRALSQAIDRQKIVEVILQGRAQVAGGPIPPELPGHSHRDSALKYDPVTARAELSSERRPQRPLKLYQSADQRTLEVAEAIQYYLRRAGVDVEIVQLEWTAYKQAVNDGLADMFLLSWYADYPDAENFLYPVFHSSNWGASGNRSFYRNPVFDSLIERAQREPDERKRAALYAQAETVVIDEAPWVFLWHRTDHFLAQPWVKGFEPAAIPHADKGTGVEVAGAEDNNGRPGLAGLLFLAPIAGIFAFGIGYPLVRPSLLPYAARRLLIAVPTLIGVALIVFMILKMAPGDPALALVGERADPQTIEQLRRELRLDDPLAAQFANYLRLICKGELGRSYYTKRPVARSLMEKFPNTLRLAGAAITISILFGVTLGVVSALKHNTVTDKLLGMISVAGISTPVFWLALLLVFVFAYTLNWLPPSGMGRGELAYLVLPAIALGTNSAAFIARVTRSSMLEILSQPFITTARAKGLTPLTAAIKHALRNALIPITTLIGIDMGSYLNGSVLTETIFGWDGIGRYAMTGILKHDYPVILGTVLFGAAVFVAVNLLVDLLYAAIDPRIELQKEK</sequence>
<feature type="domain" description="ABC transmembrane type-1" evidence="8">
    <location>
        <begin position="685"/>
        <end position="888"/>
    </location>
</feature>
<protein>
    <submittedName>
        <fullName evidence="9">ABC transporter permease subunit</fullName>
    </submittedName>
</protein>
<dbReference type="Gene3D" id="3.40.190.10">
    <property type="entry name" value="Periplasmic binding protein-like II"/>
    <property type="match status" value="1"/>
</dbReference>
<dbReference type="GO" id="GO:0005886">
    <property type="term" value="C:plasma membrane"/>
    <property type="evidence" value="ECO:0007669"/>
    <property type="project" value="UniProtKB-SubCell"/>
</dbReference>
<dbReference type="InterPro" id="IPR000914">
    <property type="entry name" value="SBP_5_dom"/>
</dbReference>
<dbReference type="CDD" id="cd00995">
    <property type="entry name" value="PBP2_NikA_DppA_OppA_like"/>
    <property type="match status" value="1"/>
</dbReference>
<dbReference type="SUPFAM" id="SSF53850">
    <property type="entry name" value="Periplasmic binding protein-like II"/>
    <property type="match status" value="1"/>
</dbReference>
<feature type="transmembrane region" description="Helical" evidence="7">
    <location>
        <begin position="721"/>
        <end position="747"/>
    </location>
</feature>
<feature type="transmembrane region" description="Helical" evidence="7">
    <location>
        <begin position="762"/>
        <end position="781"/>
    </location>
</feature>
<dbReference type="InterPro" id="IPR045621">
    <property type="entry name" value="BPD_transp_1_N"/>
</dbReference>
<dbReference type="CDD" id="cd06261">
    <property type="entry name" value="TM_PBP2"/>
    <property type="match status" value="1"/>
</dbReference>
<dbReference type="Gene3D" id="3.90.76.10">
    <property type="entry name" value="Dipeptide-binding Protein, Domain 1"/>
    <property type="match status" value="1"/>
</dbReference>
<comment type="subcellular location">
    <subcellularLocation>
        <location evidence="1 7">Cell membrane</location>
        <topology evidence="1 7">Multi-pass membrane protein</topology>
    </subcellularLocation>
</comment>
<dbReference type="AlphaFoldDB" id="A0A3A4NSK6"/>
<keyword evidence="6 7" id="KW-0472">Membrane</keyword>
<evidence type="ECO:0000313" key="9">
    <source>
        <dbReference type="EMBL" id="RJP23523.1"/>
    </source>
</evidence>
<feature type="transmembrane region" description="Helical" evidence="7">
    <location>
        <begin position="689"/>
        <end position="709"/>
    </location>
</feature>
<dbReference type="PROSITE" id="PS50928">
    <property type="entry name" value="ABC_TM1"/>
    <property type="match status" value="1"/>
</dbReference>
<evidence type="ECO:0000256" key="7">
    <source>
        <dbReference type="RuleBase" id="RU363032"/>
    </source>
</evidence>
<evidence type="ECO:0000256" key="1">
    <source>
        <dbReference type="ARBA" id="ARBA00004651"/>
    </source>
</evidence>
<dbReference type="Proteomes" id="UP000265882">
    <property type="component" value="Unassembled WGS sequence"/>
</dbReference>
<evidence type="ECO:0000256" key="6">
    <source>
        <dbReference type="ARBA" id="ARBA00023136"/>
    </source>
</evidence>
<proteinExistence type="inferred from homology"/>
<dbReference type="GO" id="GO:0055085">
    <property type="term" value="P:transmembrane transport"/>
    <property type="evidence" value="ECO:0007669"/>
    <property type="project" value="InterPro"/>
</dbReference>
<evidence type="ECO:0000256" key="3">
    <source>
        <dbReference type="ARBA" id="ARBA00022475"/>
    </source>
</evidence>
<dbReference type="Gene3D" id="1.10.3720.10">
    <property type="entry name" value="MetI-like"/>
    <property type="match status" value="1"/>
</dbReference>
<dbReference type="Pfam" id="PF19300">
    <property type="entry name" value="BPD_transp_1_N"/>
    <property type="match status" value="1"/>
</dbReference>
<keyword evidence="3" id="KW-1003">Cell membrane</keyword>
<dbReference type="SUPFAM" id="SSF161098">
    <property type="entry name" value="MetI-like"/>
    <property type="match status" value="1"/>
</dbReference>
<evidence type="ECO:0000256" key="4">
    <source>
        <dbReference type="ARBA" id="ARBA00022692"/>
    </source>
</evidence>
<dbReference type="Pfam" id="PF00528">
    <property type="entry name" value="BPD_transp_1"/>
    <property type="match status" value="1"/>
</dbReference>